<comment type="similarity">
    <text evidence="12">Belongs to the helicase family. PriA subfamily.</text>
</comment>
<dbReference type="InterPro" id="IPR042115">
    <property type="entry name" value="PriA_3primeBD_sf"/>
</dbReference>
<feature type="binding site" evidence="12">
    <location>
        <position position="751"/>
    </location>
    <ligand>
        <name>Zn(2+)</name>
        <dbReference type="ChEBI" id="CHEBI:29105"/>
        <label>2</label>
    </ligand>
</feature>
<evidence type="ECO:0000256" key="5">
    <source>
        <dbReference type="ARBA" id="ARBA00022801"/>
    </source>
</evidence>
<dbReference type="InterPro" id="IPR027417">
    <property type="entry name" value="P-loop_NTPase"/>
</dbReference>
<dbReference type="PANTHER" id="PTHR30580">
    <property type="entry name" value="PRIMOSOMAL PROTEIN N"/>
    <property type="match status" value="1"/>
</dbReference>
<dbReference type="GO" id="GO:0043138">
    <property type="term" value="F:3'-5' DNA helicase activity"/>
    <property type="evidence" value="ECO:0007669"/>
    <property type="project" value="UniProtKB-EC"/>
</dbReference>
<dbReference type="FunFam" id="3.40.50.300:FF:000489">
    <property type="entry name" value="Primosome assembly protein PriA"/>
    <property type="match status" value="1"/>
</dbReference>
<feature type="compositionally biased region" description="Low complexity" evidence="13">
    <location>
        <begin position="159"/>
        <end position="169"/>
    </location>
</feature>
<evidence type="ECO:0000259" key="15">
    <source>
        <dbReference type="PROSITE" id="PS51194"/>
    </source>
</evidence>
<feature type="compositionally biased region" description="Polar residues" evidence="13">
    <location>
        <begin position="63"/>
        <end position="79"/>
    </location>
</feature>
<evidence type="ECO:0000313" key="17">
    <source>
        <dbReference type="Proteomes" id="UP000886829"/>
    </source>
</evidence>
<dbReference type="PROSITE" id="PS51194">
    <property type="entry name" value="HELICASE_CTER"/>
    <property type="match status" value="1"/>
</dbReference>
<dbReference type="Gene3D" id="3.40.1440.60">
    <property type="entry name" value="PriA, 3(prime) DNA-binding domain"/>
    <property type="match status" value="1"/>
</dbReference>
<keyword evidence="1 12" id="KW-0639">Primosome</keyword>
<dbReference type="GO" id="GO:0003677">
    <property type="term" value="F:DNA binding"/>
    <property type="evidence" value="ECO:0007669"/>
    <property type="project" value="UniProtKB-UniRule"/>
</dbReference>
<evidence type="ECO:0000256" key="13">
    <source>
        <dbReference type="SAM" id="MobiDB-lite"/>
    </source>
</evidence>
<feature type="binding site" evidence="12">
    <location>
        <position position="782"/>
    </location>
    <ligand>
        <name>Zn(2+)</name>
        <dbReference type="ChEBI" id="CHEBI:29105"/>
        <label>1</label>
    </ligand>
</feature>
<dbReference type="GO" id="GO:0008270">
    <property type="term" value="F:zinc ion binding"/>
    <property type="evidence" value="ECO:0007669"/>
    <property type="project" value="UniProtKB-UniRule"/>
</dbReference>
<keyword evidence="4 12" id="KW-0547">Nucleotide-binding</keyword>
<evidence type="ECO:0000256" key="2">
    <source>
        <dbReference type="ARBA" id="ARBA00022705"/>
    </source>
</evidence>
<evidence type="ECO:0000256" key="3">
    <source>
        <dbReference type="ARBA" id="ARBA00022723"/>
    </source>
</evidence>
<dbReference type="CDD" id="cd17929">
    <property type="entry name" value="DEXHc_priA"/>
    <property type="match status" value="1"/>
</dbReference>
<name>A0A9D1WCD9_9GAMM</name>
<reference evidence="16" key="1">
    <citation type="journal article" date="2021" name="PeerJ">
        <title>Extensive microbial diversity within the chicken gut microbiome revealed by metagenomics and culture.</title>
        <authorList>
            <person name="Gilroy R."/>
            <person name="Ravi A."/>
            <person name="Getino M."/>
            <person name="Pursley I."/>
            <person name="Horton D.L."/>
            <person name="Alikhan N.F."/>
            <person name="Baker D."/>
            <person name="Gharbi K."/>
            <person name="Hall N."/>
            <person name="Watson M."/>
            <person name="Adriaenssens E.M."/>
            <person name="Foster-Nyarko E."/>
            <person name="Jarju S."/>
            <person name="Secka A."/>
            <person name="Antonio M."/>
            <person name="Oren A."/>
            <person name="Chaudhuri R.R."/>
            <person name="La Ragione R."/>
            <person name="Hildebrand F."/>
            <person name="Pallen M.J."/>
        </authorList>
    </citation>
    <scope>NUCLEOTIDE SEQUENCE</scope>
    <source>
        <strain evidence="16">USASDec5-558</strain>
    </source>
</reference>
<dbReference type="PANTHER" id="PTHR30580:SF0">
    <property type="entry name" value="PRIMOSOMAL PROTEIN N"/>
    <property type="match status" value="1"/>
</dbReference>
<dbReference type="GO" id="GO:1990077">
    <property type="term" value="C:primosome complex"/>
    <property type="evidence" value="ECO:0007669"/>
    <property type="project" value="UniProtKB-UniRule"/>
</dbReference>
<proteinExistence type="inferred from homology"/>
<keyword evidence="2 12" id="KW-0235">DNA replication</keyword>
<evidence type="ECO:0000256" key="1">
    <source>
        <dbReference type="ARBA" id="ARBA00022515"/>
    </source>
</evidence>
<keyword evidence="3 12" id="KW-0479">Metal-binding</keyword>
<dbReference type="Pfam" id="PF17764">
    <property type="entry name" value="PriA_3primeBD"/>
    <property type="match status" value="1"/>
</dbReference>
<feature type="region of interest" description="Disordered" evidence="13">
    <location>
        <begin position="349"/>
        <end position="368"/>
    </location>
</feature>
<dbReference type="PROSITE" id="PS51192">
    <property type="entry name" value="HELICASE_ATP_BIND_1"/>
    <property type="match status" value="1"/>
</dbReference>
<dbReference type="InterPro" id="IPR014001">
    <property type="entry name" value="Helicase_ATP-bd"/>
</dbReference>
<dbReference type="InterPro" id="IPR041236">
    <property type="entry name" value="PriA_C"/>
</dbReference>
<gene>
    <name evidence="12 16" type="primary">priA</name>
    <name evidence="16" type="ORF">H9850_03880</name>
</gene>
<dbReference type="Pfam" id="PF00271">
    <property type="entry name" value="Helicase_C"/>
    <property type="match status" value="1"/>
</dbReference>
<dbReference type="GO" id="GO:0016787">
    <property type="term" value="F:hydrolase activity"/>
    <property type="evidence" value="ECO:0007669"/>
    <property type="project" value="UniProtKB-KW"/>
</dbReference>
<keyword evidence="10 12" id="KW-0413">Isomerase</keyword>
<keyword evidence="7 12" id="KW-0862">Zinc</keyword>
<evidence type="ECO:0000256" key="10">
    <source>
        <dbReference type="ARBA" id="ARBA00023235"/>
    </source>
</evidence>
<feature type="compositionally biased region" description="Low complexity" evidence="13">
    <location>
        <begin position="142"/>
        <end position="151"/>
    </location>
</feature>
<evidence type="ECO:0000256" key="11">
    <source>
        <dbReference type="ARBA" id="ARBA00048988"/>
    </source>
</evidence>
<accession>A0A9D1WCD9</accession>
<comment type="catalytic activity">
    <reaction evidence="12">
        <text>Couples ATP hydrolysis with the unwinding of duplex DNA by translocating in the 3'-5' direction.</text>
        <dbReference type="EC" id="5.6.2.4"/>
    </reaction>
</comment>
<dbReference type="SUPFAM" id="SSF52540">
    <property type="entry name" value="P-loop containing nucleoside triphosphate hydrolases"/>
    <property type="match status" value="1"/>
</dbReference>
<feature type="binding site" evidence="12">
    <location>
        <position position="742"/>
    </location>
    <ligand>
        <name>Zn(2+)</name>
        <dbReference type="ChEBI" id="CHEBI:29105"/>
        <label>1</label>
    </ligand>
</feature>
<feature type="region of interest" description="Disordered" evidence="13">
    <location>
        <begin position="126"/>
        <end position="170"/>
    </location>
</feature>
<keyword evidence="9 12" id="KW-0238">DNA-binding</keyword>
<dbReference type="SMART" id="SM00487">
    <property type="entry name" value="DEXDc"/>
    <property type="match status" value="1"/>
</dbReference>
<feature type="domain" description="Helicase ATP-binding" evidence="14">
    <location>
        <begin position="513"/>
        <end position="679"/>
    </location>
</feature>
<dbReference type="GO" id="GO:0006310">
    <property type="term" value="P:DNA recombination"/>
    <property type="evidence" value="ECO:0007669"/>
    <property type="project" value="InterPro"/>
</dbReference>
<dbReference type="InterPro" id="IPR001650">
    <property type="entry name" value="Helicase_C-like"/>
</dbReference>
<feature type="region of interest" description="Disordered" evidence="13">
    <location>
        <begin position="1"/>
        <end position="110"/>
    </location>
</feature>
<evidence type="ECO:0000256" key="7">
    <source>
        <dbReference type="ARBA" id="ARBA00022833"/>
    </source>
</evidence>
<keyword evidence="6 12" id="KW-0347">Helicase</keyword>
<reference evidence="16" key="2">
    <citation type="submission" date="2021-04" db="EMBL/GenBank/DDBJ databases">
        <authorList>
            <person name="Gilroy R."/>
        </authorList>
    </citation>
    <scope>NUCLEOTIDE SEQUENCE</scope>
    <source>
        <strain evidence="16">USASDec5-558</strain>
    </source>
</reference>
<dbReference type="InterPro" id="IPR041222">
    <property type="entry name" value="PriA_3primeBD"/>
</dbReference>
<comment type="function">
    <text evidence="12">Initiates the restart of stalled replication forks, which reloads the replicative helicase on sites other than the origin of replication. Recognizes and binds to abandoned replication forks and remodels them to uncover a helicase loading site. Promotes assembly of the primosome at these replication forks.</text>
</comment>
<dbReference type="HAMAP" id="MF_00983">
    <property type="entry name" value="PriA"/>
    <property type="match status" value="1"/>
</dbReference>
<dbReference type="NCBIfam" id="TIGR00595">
    <property type="entry name" value="priA"/>
    <property type="match status" value="1"/>
</dbReference>
<dbReference type="SMART" id="SM00490">
    <property type="entry name" value="HELICc"/>
    <property type="match status" value="1"/>
</dbReference>
<dbReference type="GO" id="GO:0006270">
    <property type="term" value="P:DNA replication initiation"/>
    <property type="evidence" value="ECO:0007669"/>
    <property type="project" value="TreeGrafter"/>
</dbReference>
<comment type="subunit">
    <text evidence="12">Component of the replication restart primosome.</text>
</comment>
<feature type="compositionally biased region" description="Low complexity" evidence="13">
    <location>
        <begin position="356"/>
        <end position="368"/>
    </location>
</feature>
<dbReference type="GO" id="GO:0006269">
    <property type="term" value="P:DNA replication, synthesis of primer"/>
    <property type="evidence" value="ECO:0007669"/>
    <property type="project" value="UniProtKB-KW"/>
</dbReference>
<keyword evidence="5 12" id="KW-0378">Hydrolase</keyword>
<dbReference type="EMBL" id="DXEV01000078">
    <property type="protein sequence ID" value="HIX56596.1"/>
    <property type="molecule type" value="Genomic_DNA"/>
</dbReference>
<evidence type="ECO:0000259" key="14">
    <source>
        <dbReference type="PROSITE" id="PS51192"/>
    </source>
</evidence>
<feature type="domain" description="Helicase C-terminal" evidence="15">
    <location>
        <begin position="777"/>
        <end position="939"/>
    </location>
</feature>
<sequence length="1042" mass="113824">MNDRKKTASKATADSTSAQSTVSDRSTASQAPAPAASVAVATADTSSNTGTPVPPAHDDGTNLVLSPQSISVAENTLNGKSKPKNSAKADAAAEDAEGTDKELQAGQDNSETQASLGILHSLEGNEPLDTAASSKDAESKATSKSQQSSVAKKSKRASKATASKAAASKNADEEKEYTVVQVAVNRALYMTFDYKIKGQYRTEILGCRIEIQFGRNSGGTEIGIVAGIGAHSQLPLSRIKTGILLDQEPLIQPDIFNTLHYASEYYHYPLGQCLILGLPQLLREGEQAAYKQILGMRLKLDSVIIDPTATASTATTATTATSAKATATTTSSDANKAIIRSATESNAVTAESSSEAITADPANTADAADTAAPADAAVDADAVEAIDEHGQKLQASKVDLNTAQADAPEILNQKLKLACARLRSARQRELLMLLSSGPKKSRELREQGFSALQENALIRAGVAERIDFSQEIQAFDLKKAASIKADPDTHMDGILHSAPMPLNSEQEHCLNVINGHNGYGVFLLHGITGSGKTEVYLQAIEHCLRQGKRALILVPEIALTPQTFKRFYDRFQAPVATIHSTLSSRERLDAFLDMKNQRAAILIGTRSALFTSIPDLGLIVIDEEHDSSFKQTDNLRYHARTLAIYRAKLCKCKVILGSATPSLESVYHAQMGHYVHLDLLHRAKSTTTPQVQIVDLRKDVLTDNVIAGIGEVLEEALGTATAKHQQALLFLNRRGFSHSMICHSCGHILMCPHCDNQLTVHHFTNQLCCHICNTTMNIPQTCPYCGAQGTLIENGLGTEQVETYLKNRFMDVGVARIDRDIITTKEALETALRHVRSHFSEILIGTQMLAKGHDFPDLTVVGILDVDSGLYSDDFHGFEYTAQLITQVAGRAGRDSQVGTVYIQTRFPNHPLLLRLIEPSFNYYNLALDLLQLRKEQNLPPYSYQALVMTNSLDREFAFKTLSKIMSEVENRPELTTNIIISPVEPDRIERRFNRFHFHVQLLASYQPELHRLLEEIVHIFEGYTNTRDLRFAIDVDPLFSS</sequence>
<feature type="binding site" evidence="12">
    <location>
        <position position="754"/>
    </location>
    <ligand>
        <name>Zn(2+)</name>
        <dbReference type="ChEBI" id="CHEBI:29105"/>
        <label>2</label>
    </ligand>
</feature>
<evidence type="ECO:0000256" key="4">
    <source>
        <dbReference type="ARBA" id="ARBA00022741"/>
    </source>
</evidence>
<comment type="caution">
    <text evidence="16">The sequence shown here is derived from an EMBL/GenBank/DDBJ whole genome shotgun (WGS) entry which is preliminary data.</text>
</comment>
<evidence type="ECO:0000313" key="16">
    <source>
        <dbReference type="EMBL" id="HIX56596.1"/>
    </source>
</evidence>
<protein>
    <recommendedName>
        <fullName evidence="12">Replication restart protein PriA</fullName>
    </recommendedName>
    <alternativeName>
        <fullName evidence="12">ATP-dependent DNA helicase PriA</fullName>
        <ecNumber evidence="12">5.6.2.4</ecNumber>
    </alternativeName>
    <alternativeName>
        <fullName evidence="12">DNA 3'-5' helicase PriA</fullName>
    </alternativeName>
</protein>
<feature type="compositionally biased region" description="Low complexity" evidence="13">
    <location>
        <begin position="9"/>
        <end position="47"/>
    </location>
</feature>
<evidence type="ECO:0000256" key="9">
    <source>
        <dbReference type="ARBA" id="ARBA00023125"/>
    </source>
</evidence>
<dbReference type="AlphaFoldDB" id="A0A9D1WCD9"/>
<dbReference type="EC" id="5.6.2.4" evidence="12"/>
<feature type="binding site" evidence="12">
    <location>
        <position position="772"/>
    </location>
    <ligand>
        <name>Zn(2+)</name>
        <dbReference type="ChEBI" id="CHEBI:29105"/>
        <label>2</label>
    </ligand>
</feature>
<feature type="binding site" evidence="12">
    <location>
        <position position="745"/>
    </location>
    <ligand>
        <name>Zn(2+)</name>
        <dbReference type="ChEBI" id="CHEBI:29105"/>
        <label>1</label>
    </ligand>
</feature>
<feature type="binding site" evidence="12">
    <location>
        <position position="785"/>
    </location>
    <ligand>
        <name>Zn(2+)</name>
        <dbReference type="ChEBI" id="CHEBI:29105"/>
        <label>1</label>
    </ligand>
</feature>
<evidence type="ECO:0000256" key="12">
    <source>
        <dbReference type="HAMAP-Rule" id="MF_00983"/>
    </source>
</evidence>
<feature type="binding site" evidence="12">
    <location>
        <position position="769"/>
    </location>
    <ligand>
        <name>Zn(2+)</name>
        <dbReference type="ChEBI" id="CHEBI:29105"/>
        <label>2</label>
    </ligand>
</feature>
<comment type="cofactor">
    <cofactor evidence="12">
        <name>Zn(2+)</name>
        <dbReference type="ChEBI" id="CHEBI:29105"/>
    </cofactor>
    <text evidence="12">Binds 2 zinc ions per subunit.</text>
</comment>
<dbReference type="Proteomes" id="UP000886829">
    <property type="component" value="Unassembled WGS sequence"/>
</dbReference>
<dbReference type="GO" id="GO:0006302">
    <property type="term" value="P:double-strand break repair"/>
    <property type="evidence" value="ECO:0007669"/>
    <property type="project" value="InterPro"/>
</dbReference>
<dbReference type="Pfam" id="PF18074">
    <property type="entry name" value="PriA_C"/>
    <property type="match status" value="1"/>
</dbReference>
<organism evidence="16 17">
    <name type="scientific">Candidatus Anaerobiospirillum pullistercoris</name>
    <dbReference type="NCBI Taxonomy" id="2838452"/>
    <lineage>
        <taxon>Bacteria</taxon>
        <taxon>Pseudomonadati</taxon>
        <taxon>Pseudomonadota</taxon>
        <taxon>Gammaproteobacteria</taxon>
        <taxon>Aeromonadales</taxon>
        <taxon>Succinivibrionaceae</taxon>
        <taxon>Anaerobiospirillum</taxon>
    </lineage>
</organism>
<dbReference type="InterPro" id="IPR011545">
    <property type="entry name" value="DEAD/DEAH_box_helicase_dom"/>
</dbReference>
<evidence type="ECO:0000256" key="8">
    <source>
        <dbReference type="ARBA" id="ARBA00022840"/>
    </source>
</evidence>
<dbReference type="Pfam" id="PF00270">
    <property type="entry name" value="DEAD"/>
    <property type="match status" value="1"/>
</dbReference>
<dbReference type="InterPro" id="IPR005259">
    <property type="entry name" value="PriA"/>
</dbReference>
<dbReference type="GO" id="GO:0005524">
    <property type="term" value="F:ATP binding"/>
    <property type="evidence" value="ECO:0007669"/>
    <property type="project" value="UniProtKB-UniRule"/>
</dbReference>
<dbReference type="Gene3D" id="3.40.50.300">
    <property type="entry name" value="P-loop containing nucleotide triphosphate hydrolases"/>
    <property type="match status" value="2"/>
</dbReference>
<comment type="catalytic activity">
    <reaction evidence="11 12">
        <text>ATP + H2O = ADP + phosphate + H(+)</text>
        <dbReference type="Rhea" id="RHEA:13065"/>
        <dbReference type="ChEBI" id="CHEBI:15377"/>
        <dbReference type="ChEBI" id="CHEBI:15378"/>
        <dbReference type="ChEBI" id="CHEBI:30616"/>
        <dbReference type="ChEBI" id="CHEBI:43474"/>
        <dbReference type="ChEBI" id="CHEBI:456216"/>
        <dbReference type="EC" id="5.6.2.4"/>
    </reaction>
</comment>
<keyword evidence="8 12" id="KW-0067">ATP-binding</keyword>
<evidence type="ECO:0000256" key="6">
    <source>
        <dbReference type="ARBA" id="ARBA00022806"/>
    </source>
</evidence>